<accession>A0ACB8BFV5</accession>
<comment type="caution">
    <text evidence="1">The sequence shown here is derived from an EMBL/GenBank/DDBJ whole genome shotgun (WGS) entry which is preliminary data.</text>
</comment>
<dbReference type="Proteomes" id="UP000790709">
    <property type="component" value="Unassembled WGS sequence"/>
</dbReference>
<evidence type="ECO:0000313" key="1">
    <source>
        <dbReference type="EMBL" id="KAH7924652.1"/>
    </source>
</evidence>
<evidence type="ECO:0000313" key="2">
    <source>
        <dbReference type="Proteomes" id="UP000790709"/>
    </source>
</evidence>
<proteinExistence type="predicted"/>
<dbReference type="EMBL" id="MU266419">
    <property type="protein sequence ID" value="KAH7924652.1"/>
    <property type="molecule type" value="Genomic_DNA"/>
</dbReference>
<sequence>MHTRAVTNPDSQIAEGIRTPRKRGIKHPPPCTRHFPLPTSTPKNTPESPQTSTPRLTMMKQDPRLGPLVWAELPRLASRHDADDAPPCVVRAAELGKGLGGVDYEVALSSPTSSCPSSASSTTSPTTTTSAPGAKRGGVGGRDRAVNGESTVTRSSPRPPSLHTGAWAGDCGRLEDRFLEEALDVVHRYERGGGEEIMVMGS</sequence>
<protein>
    <submittedName>
        <fullName evidence="1">Uncharacterized protein</fullName>
    </submittedName>
</protein>
<reference evidence="1" key="1">
    <citation type="journal article" date="2021" name="New Phytol.">
        <title>Evolutionary innovations through gain and loss of genes in the ectomycorrhizal Boletales.</title>
        <authorList>
            <person name="Wu G."/>
            <person name="Miyauchi S."/>
            <person name="Morin E."/>
            <person name="Kuo A."/>
            <person name="Drula E."/>
            <person name="Varga T."/>
            <person name="Kohler A."/>
            <person name="Feng B."/>
            <person name="Cao Y."/>
            <person name="Lipzen A."/>
            <person name="Daum C."/>
            <person name="Hundley H."/>
            <person name="Pangilinan J."/>
            <person name="Johnson J."/>
            <person name="Barry K."/>
            <person name="LaButti K."/>
            <person name="Ng V."/>
            <person name="Ahrendt S."/>
            <person name="Min B."/>
            <person name="Choi I.G."/>
            <person name="Park H."/>
            <person name="Plett J.M."/>
            <person name="Magnuson J."/>
            <person name="Spatafora J.W."/>
            <person name="Nagy L.G."/>
            <person name="Henrissat B."/>
            <person name="Grigoriev I.V."/>
            <person name="Yang Z.L."/>
            <person name="Xu J."/>
            <person name="Martin F.M."/>
        </authorList>
    </citation>
    <scope>NUCLEOTIDE SEQUENCE</scope>
    <source>
        <strain evidence="1">KUC20120723A-06</strain>
    </source>
</reference>
<organism evidence="1 2">
    <name type="scientific">Leucogyrophana mollusca</name>
    <dbReference type="NCBI Taxonomy" id="85980"/>
    <lineage>
        <taxon>Eukaryota</taxon>
        <taxon>Fungi</taxon>
        <taxon>Dikarya</taxon>
        <taxon>Basidiomycota</taxon>
        <taxon>Agaricomycotina</taxon>
        <taxon>Agaricomycetes</taxon>
        <taxon>Agaricomycetidae</taxon>
        <taxon>Boletales</taxon>
        <taxon>Boletales incertae sedis</taxon>
        <taxon>Leucogyrophana</taxon>
    </lineage>
</organism>
<keyword evidence="2" id="KW-1185">Reference proteome</keyword>
<name>A0ACB8BFV5_9AGAM</name>
<gene>
    <name evidence="1" type="ORF">BV22DRAFT_1129630</name>
</gene>